<protein>
    <recommendedName>
        <fullName evidence="2">MIF4G domain-containing protein</fullName>
    </recommendedName>
</protein>
<dbReference type="EMBL" id="MN738912">
    <property type="protein sequence ID" value="QHT30815.1"/>
    <property type="molecule type" value="Genomic_DNA"/>
</dbReference>
<organism evidence="1">
    <name type="scientific">viral metagenome</name>
    <dbReference type="NCBI Taxonomy" id="1070528"/>
    <lineage>
        <taxon>unclassified sequences</taxon>
        <taxon>metagenomes</taxon>
        <taxon>organismal metagenomes</taxon>
    </lineage>
</organism>
<reference evidence="1" key="1">
    <citation type="journal article" date="2020" name="Nature">
        <title>Giant virus diversity and host interactions through global metagenomics.</title>
        <authorList>
            <person name="Schulz F."/>
            <person name="Roux S."/>
            <person name="Paez-Espino D."/>
            <person name="Jungbluth S."/>
            <person name="Walsh D.A."/>
            <person name="Denef V.J."/>
            <person name="McMahon K.D."/>
            <person name="Konstantinidis K.T."/>
            <person name="Eloe-Fadrosh E.A."/>
            <person name="Kyrpides N.C."/>
            <person name="Woyke T."/>
        </authorList>
    </citation>
    <scope>NUCLEOTIDE SEQUENCE</scope>
    <source>
        <strain evidence="1">GVMAG-M-3300009151-50</strain>
    </source>
</reference>
<evidence type="ECO:0008006" key="2">
    <source>
        <dbReference type="Google" id="ProtNLM"/>
    </source>
</evidence>
<dbReference type="SUPFAM" id="SSF48371">
    <property type="entry name" value="ARM repeat"/>
    <property type="match status" value="1"/>
</dbReference>
<accession>A0A6C0EU54</accession>
<evidence type="ECO:0000313" key="1">
    <source>
        <dbReference type="EMBL" id="QHT30815.1"/>
    </source>
</evidence>
<dbReference type="Gene3D" id="1.25.40.180">
    <property type="match status" value="1"/>
</dbReference>
<dbReference type="AlphaFoldDB" id="A0A6C0EU54"/>
<proteinExistence type="predicted"/>
<name>A0A6C0EU54_9ZZZZ</name>
<sequence length="304" mass="35247">MSLTIAQVYSARFGLKLPIPRSVQDNIAKLRITPVAYKPFRPPPKHSSYRPRHDQPKHVNDNWREKILSTYVSRLKDKGDPDYFEVFAILNKMSGQNLKVLSEQAIEILQKRDQEFRLRVTALLFDKAISEHLFAGVLADCAVQLNSVFPEISEDFTIQAKMFTKLYDINTTLTYPSSTEPDFADKVVQWMSQKDKRRGYAKFLTQLFVRNLITEDIMISSIRDVITELEVTAKQQKCEQTEENTTQYVDFLYESSKVLPKEAKELKQLISTTLTPFLAIPRPELPNLCMRSRFRLEDTLKCVQ</sequence>
<dbReference type="InterPro" id="IPR016024">
    <property type="entry name" value="ARM-type_fold"/>
</dbReference>